<accession>A0ABT9IIY4</accession>
<keyword evidence="3" id="KW-0378">Hydrolase</keyword>
<dbReference type="RefSeq" id="WP_306001709.1">
    <property type="nucleotide sequence ID" value="NZ_JASNFN010000039.1"/>
</dbReference>
<feature type="compositionally biased region" description="Low complexity" evidence="1">
    <location>
        <begin position="313"/>
        <end position="344"/>
    </location>
</feature>
<feature type="compositionally biased region" description="Low complexity" evidence="1">
    <location>
        <begin position="362"/>
        <end position="380"/>
    </location>
</feature>
<feature type="compositionally biased region" description="Low complexity" evidence="1">
    <location>
        <begin position="12"/>
        <end position="22"/>
    </location>
</feature>
<reference evidence="4" key="1">
    <citation type="submission" date="2023-05" db="EMBL/GenBank/DDBJ databases">
        <title>Draft genome of Pseudofrankia sp. BMG5.37.</title>
        <authorList>
            <person name="Gtari M."/>
            <person name="Ghodhbane F."/>
            <person name="Sbissi I."/>
        </authorList>
    </citation>
    <scope>NUCLEOTIDE SEQUENCE [LARGE SCALE GENOMIC DNA]</scope>
    <source>
        <strain evidence="4">BMG 814</strain>
    </source>
</reference>
<organism evidence="3 4">
    <name type="scientific">Blastococcus carthaginiensis</name>
    <dbReference type="NCBI Taxonomy" id="3050034"/>
    <lineage>
        <taxon>Bacteria</taxon>
        <taxon>Bacillati</taxon>
        <taxon>Actinomycetota</taxon>
        <taxon>Actinomycetes</taxon>
        <taxon>Geodermatophilales</taxon>
        <taxon>Geodermatophilaceae</taxon>
        <taxon>Blastococcus</taxon>
    </lineage>
</organism>
<dbReference type="GO" id="GO:0004519">
    <property type="term" value="F:endonuclease activity"/>
    <property type="evidence" value="ECO:0007669"/>
    <property type="project" value="UniProtKB-KW"/>
</dbReference>
<evidence type="ECO:0000313" key="4">
    <source>
        <dbReference type="Proteomes" id="UP001233673"/>
    </source>
</evidence>
<evidence type="ECO:0000256" key="1">
    <source>
        <dbReference type="SAM" id="MobiDB-lite"/>
    </source>
</evidence>
<dbReference type="Pfam" id="PF02720">
    <property type="entry name" value="DUF222"/>
    <property type="match status" value="1"/>
</dbReference>
<keyword evidence="3" id="KW-0255">Endonuclease</keyword>
<dbReference type="InterPro" id="IPR003615">
    <property type="entry name" value="HNH_nuc"/>
</dbReference>
<proteinExistence type="predicted"/>
<protein>
    <submittedName>
        <fullName evidence="3">HNH endonuclease</fullName>
    </submittedName>
</protein>
<evidence type="ECO:0000313" key="3">
    <source>
        <dbReference type="EMBL" id="MDP5185187.1"/>
    </source>
</evidence>
<gene>
    <name evidence="3" type="ORF">QOZ88_21350</name>
</gene>
<evidence type="ECO:0000259" key="2">
    <source>
        <dbReference type="Pfam" id="PF02720"/>
    </source>
</evidence>
<dbReference type="EMBL" id="JASNFN010000039">
    <property type="protein sequence ID" value="MDP5185187.1"/>
    <property type="molecule type" value="Genomic_DNA"/>
</dbReference>
<feature type="compositionally biased region" description="Pro residues" evidence="1">
    <location>
        <begin position="345"/>
        <end position="361"/>
    </location>
</feature>
<sequence length="756" mass="78658">MAEAMRADDVDAGAPAAGWASGPLGAVQAADREIARQTALRARAIAEFAATRPSSADRQPGKPGAMSADRRASRAEVLSGVSEWATQELSLALSRISQSAEALLTRSLTLVHRLPQTLGALEAGALHDGHLWPMLGTVAPIADDRIRAEVEAELLAWATGRVTTPAQLGDKARRVVLRRDARDAAGRLTRALRERGVSVRPGAADGTAVLSALLSVPEAQALLDALGRYADSLEPTPDDRRTRGQRMADCLLDLVLRPGENGLPPVQAQLTLVAGVRTVLGGDQPGEINGQVVPAEMVRALARALGLLPDVTPPDAAGAPDTAGAAESAGAPGSAPASGETPAADPTPAPDPAPAPDPTPAPDATSAPDAPSSSRAGAAAWHPTEEEELADWWAATEARVLEEWRGAEDPPPEEQARFWAEAARWESMPAAMDVLPWLDPAWRADDGACSEPGPEPAPEPVPGPALADAPAPEPDRDPVLADAPAPEPDRGPVLADAPAPEPDRGPVLADVPAPEPGSWAAADRAVEAAGAVLLGLERAVGRAWGAVADAEATGADDEAAWQRSPEGRASSASDALSALGAATDAQRAALADLLDRTGGGGLVDRPRIAVVDELTGALVALTDADELRRRSRCQARACRRNPGRCTHDLGGMPGLGAPPPTDGYRPGARLDRFVRARDRRCRQPGCRRPVPRRGELDHDRRWPEGETSAANLVGYCTSHHRGKHQAPGWQHHLAADSTLTVTTPSGLVASTTPPPF</sequence>
<feature type="domain" description="DUF222" evidence="2">
    <location>
        <begin position="95"/>
        <end position="308"/>
    </location>
</feature>
<dbReference type="Proteomes" id="UP001233673">
    <property type="component" value="Unassembled WGS sequence"/>
</dbReference>
<dbReference type="InterPro" id="IPR003870">
    <property type="entry name" value="DUF222"/>
</dbReference>
<feature type="region of interest" description="Disordered" evidence="1">
    <location>
        <begin position="312"/>
        <end position="387"/>
    </location>
</feature>
<keyword evidence="3" id="KW-0540">Nuclease</keyword>
<dbReference type="CDD" id="cd00085">
    <property type="entry name" value="HNHc"/>
    <property type="match status" value="1"/>
</dbReference>
<keyword evidence="4" id="KW-1185">Reference proteome</keyword>
<comment type="caution">
    <text evidence="3">The sequence shown here is derived from an EMBL/GenBank/DDBJ whole genome shotgun (WGS) entry which is preliminary data.</text>
</comment>
<feature type="region of interest" description="Disordered" evidence="1">
    <location>
        <begin position="50"/>
        <end position="71"/>
    </location>
</feature>
<feature type="region of interest" description="Disordered" evidence="1">
    <location>
        <begin position="443"/>
        <end position="510"/>
    </location>
</feature>
<feature type="region of interest" description="Disordered" evidence="1">
    <location>
        <begin position="684"/>
        <end position="703"/>
    </location>
</feature>
<feature type="compositionally biased region" description="Basic and acidic residues" evidence="1">
    <location>
        <begin position="692"/>
        <end position="703"/>
    </location>
</feature>
<feature type="compositionally biased region" description="Pro residues" evidence="1">
    <location>
        <begin position="453"/>
        <end position="463"/>
    </location>
</feature>
<feature type="region of interest" description="Disordered" evidence="1">
    <location>
        <begin position="1"/>
        <end position="22"/>
    </location>
</feature>
<name>A0ABT9IIY4_9ACTN</name>